<proteinExistence type="predicted"/>
<protein>
    <submittedName>
        <fullName evidence="4">DUF4114 domain-containing protein</fullName>
    </submittedName>
</protein>
<sequence length="268" mass="29013">MKTSILTTLFATSTVLASVLALAAPVKAFSWNNSWTQPTIRSKTEIGFDDAPFQKFVQAERIQLPGAGQFLLDPSKLFLKYEHEVKVHFINEGAGYRNQLAFEATGATNASGLVFSDISSTEAIGNWGGDALKLGDTVSLGKMAAGTQLDFWLRADGYNGGTNIFGTKTASNLDRLQHVVAYAYRNYLILGFEDLYGDLWAQGIDPLTGIANENSDRDFNDVVVVVDIGEANVRELTGVPEPTMVMALAATGLMGALGLRRRLRVPEA</sequence>
<accession>A0A9E8Z876</accession>
<dbReference type="InterPro" id="IPR025193">
    <property type="entry name" value="DUF4114"/>
</dbReference>
<feature type="domain" description="Ice-binding protein C-terminal" evidence="2">
    <location>
        <begin position="239"/>
        <end position="262"/>
    </location>
</feature>
<organism evidence="4 5">
    <name type="scientific">Thermocoleostomius sinensis A174</name>
    <dbReference type="NCBI Taxonomy" id="2016057"/>
    <lineage>
        <taxon>Bacteria</taxon>
        <taxon>Bacillati</taxon>
        <taxon>Cyanobacteriota</taxon>
        <taxon>Cyanophyceae</taxon>
        <taxon>Oculatellales</taxon>
        <taxon>Oculatellaceae</taxon>
        <taxon>Thermocoleostomius</taxon>
    </lineage>
</organism>
<dbReference type="Pfam" id="PF07589">
    <property type="entry name" value="PEP-CTERM"/>
    <property type="match status" value="1"/>
</dbReference>
<reference evidence="4" key="1">
    <citation type="submission" date="2022-12" db="EMBL/GenBank/DDBJ databases">
        <title>Polyphasic identification of a Novel Hot-Spring Cyanobacterium Ocullathermofonsia sinensis gen nov. sp. nov. and Genomic Insights on its Adaptations to the Thermal Habitat.</title>
        <authorList>
            <person name="Daroch M."/>
            <person name="Tang J."/>
            <person name="Jiang Y."/>
        </authorList>
    </citation>
    <scope>NUCLEOTIDE SEQUENCE</scope>
    <source>
        <strain evidence="4">PKUAC-SCTA174</strain>
    </source>
</reference>
<evidence type="ECO:0000256" key="1">
    <source>
        <dbReference type="SAM" id="SignalP"/>
    </source>
</evidence>
<dbReference type="KEGG" id="tsin:OXH18_12930"/>
<dbReference type="AlphaFoldDB" id="A0A9E8Z876"/>
<feature type="chain" id="PRO_5039417509" evidence="1">
    <location>
        <begin position="24"/>
        <end position="268"/>
    </location>
</feature>
<name>A0A9E8Z876_9CYAN</name>
<dbReference type="RefSeq" id="WP_268607497.1">
    <property type="nucleotide sequence ID" value="NZ_CP113797.1"/>
</dbReference>
<keyword evidence="1" id="KW-0732">Signal</keyword>
<keyword evidence="5" id="KW-1185">Reference proteome</keyword>
<evidence type="ECO:0000313" key="4">
    <source>
        <dbReference type="EMBL" id="WAL58101.1"/>
    </source>
</evidence>
<dbReference type="Proteomes" id="UP001163152">
    <property type="component" value="Chromosome"/>
</dbReference>
<feature type="signal peptide" evidence="1">
    <location>
        <begin position="1"/>
        <end position="23"/>
    </location>
</feature>
<gene>
    <name evidence="4" type="ORF">OXH18_12930</name>
</gene>
<dbReference type="NCBIfam" id="TIGR02595">
    <property type="entry name" value="PEP_CTERM"/>
    <property type="match status" value="1"/>
</dbReference>
<evidence type="ECO:0000259" key="2">
    <source>
        <dbReference type="Pfam" id="PF07589"/>
    </source>
</evidence>
<evidence type="ECO:0000313" key="5">
    <source>
        <dbReference type="Proteomes" id="UP001163152"/>
    </source>
</evidence>
<dbReference type="InterPro" id="IPR013424">
    <property type="entry name" value="Ice-binding_C"/>
</dbReference>
<evidence type="ECO:0000259" key="3">
    <source>
        <dbReference type="Pfam" id="PF13448"/>
    </source>
</evidence>
<dbReference type="Pfam" id="PF13448">
    <property type="entry name" value="DUF4114"/>
    <property type="match status" value="1"/>
</dbReference>
<dbReference type="EMBL" id="CP113797">
    <property type="protein sequence ID" value="WAL58101.1"/>
    <property type="molecule type" value="Genomic_DNA"/>
</dbReference>
<feature type="domain" description="DUF4114" evidence="3">
    <location>
        <begin position="143"/>
        <end position="227"/>
    </location>
</feature>